<keyword evidence="4" id="KW-1185">Reference proteome</keyword>
<keyword evidence="2" id="KW-1133">Transmembrane helix</keyword>
<feature type="transmembrane region" description="Helical" evidence="2">
    <location>
        <begin position="41"/>
        <end position="66"/>
    </location>
</feature>
<dbReference type="AlphaFoldDB" id="A0A7J8MEE4"/>
<name>A0A7J8MEE4_9ROSI</name>
<evidence type="ECO:0000256" key="2">
    <source>
        <dbReference type="SAM" id="Phobius"/>
    </source>
</evidence>
<feature type="compositionally biased region" description="Polar residues" evidence="1">
    <location>
        <begin position="1"/>
        <end position="11"/>
    </location>
</feature>
<gene>
    <name evidence="3" type="ORF">Golob_008078</name>
</gene>
<keyword evidence="2" id="KW-0812">Transmembrane</keyword>
<comment type="caution">
    <text evidence="3">The sequence shown here is derived from an EMBL/GenBank/DDBJ whole genome shotgun (WGS) entry which is preliminary data.</text>
</comment>
<dbReference type="EMBL" id="JABEZX010000008">
    <property type="protein sequence ID" value="MBA0563074.1"/>
    <property type="molecule type" value="Genomic_DNA"/>
</dbReference>
<accession>A0A7J8MEE4</accession>
<dbReference type="Proteomes" id="UP000593572">
    <property type="component" value="Unassembled WGS sequence"/>
</dbReference>
<organism evidence="3 4">
    <name type="scientific">Gossypium lobatum</name>
    <dbReference type="NCBI Taxonomy" id="34289"/>
    <lineage>
        <taxon>Eukaryota</taxon>
        <taxon>Viridiplantae</taxon>
        <taxon>Streptophyta</taxon>
        <taxon>Embryophyta</taxon>
        <taxon>Tracheophyta</taxon>
        <taxon>Spermatophyta</taxon>
        <taxon>Magnoliopsida</taxon>
        <taxon>eudicotyledons</taxon>
        <taxon>Gunneridae</taxon>
        <taxon>Pentapetalae</taxon>
        <taxon>rosids</taxon>
        <taxon>malvids</taxon>
        <taxon>Malvales</taxon>
        <taxon>Malvaceae</taxon>
        <taxon>Malvoideae</taxon>
        <taxon>Gossypium</taxon>
    </lineage>
</organism>
<evidence type="ECO:0000256" key="1">
    <source>
        <dbReference type="SAM" id="MobiDB-lite"/>
    </source>
</evidence>
<evidence type="ECO:0000313" key="3">
    <source>
        <dbReference type="EMBL" id="MBA0563074.1"/>
    </source>
</evidence>
<proteinExistence type="predicted"/>
<evidence type="ECO:0000313" key="4">
    <source>
        <dbReference type="Proteomes" id="UP000593572"/>
    </source>
</evidence>
<keyword evidence="2" id="KW-0472">Membrane</keyword>
<protein>
    <submittedName>
        <fullName evidence="3">Uncharacterized protein</fullName>
    </submittedName>
</protein>
<feature type="region of interest" description="Disordered" evidence="1">
    <location>
        <begin position="1"/>
        <end position="37"/>
    </location>
</feature>
<sequence length="68" mass="7776">MALKLTSTNSNQKKKKVKRSLIMTTKNNQKNTKSQKEKNSLIFPLVLKGLFCVNQVPSIILFKVLWQG</sequence>
<reference evidence="3 4" key="1">
    <citation type="journal article" date="2019" name="Genome Biol. Evol.">
        <title>Insights into the evolution of the New World diploid cottons (Gossypium, subgenus Houzingenia) based on genome sequencing.</title>
        <authorList>
            <person name="Grover C.E."/>
            <person name="Arick M.A. 2nd"/>
            <person name="Thrash A."/>
            <person name="Conover J.L."/>
            <person name="Sanders W.S."/>
            <person name="Peterson D.G."/>
            <person name="Frelichowski J.E."/>
            <person name="Scheffler J.A."/>
            <person name="Scheffler B.E."/>
            <person name="Wendel J.F."/>
        </authorList>
    </citation>
    <scope>NUCLEOTIDE SEQUENCE [LARGE SCALE GENOMIC DNA]</scope>
    <source>
        <strain evidence="3">157</strain>
        <tissue evidence="3">Leaf</tissue>
    </source>
</reference>